<keyword evidence="3 8" id="KW-0808">Transferase</keyword>
<dbReference type="EMBL" id="JBCAUS010000002">
    <property type="protein sequence ID" value="MEL4304773.1"/>
    <property type="molecule type" value="Genomic_DNA"/>
</dbReference>
<keyword evidence="6" id="KW-0484">Methanogenesis</keyword>
<feature type="domain" description="Uroporphyrinogen decarboxylase (URO-D)" evidence="7">
    <location>
        <begin position="5"/>
        <end position="337"/>
    </location>
</feature>
<dbReference type="InterPro" id="IPR006360">
    <property type="entry name" value="Mtase_MtaA_CmuA"/>
</dbReference>
<evidence type="ECO:0000256" key="4">
    <source>
        <dbReference type="ARBA" id="ARBA00022723"/>
    </source>
</evidence>
<keyword evidence="4" id="KW-0479">Metal-binding</keyword>
<dbReference type="NCBIfam" id="TIGR01463">
    <property type="entry name" value="mtaA_cmuA"/>
    <property type="match status" value="1"/>
</dbReference>
<evidence type="ECO:0000256" key="1">
    <source>
        <dbReference type="ARBA" id="ARBA00001947"/>
    </source>
</evidence>
<dbReference type="PANTHER" id="PTHR47099">
    <property type="entry name" value="METHYLCOBAMIDE:COM METHYLTRANSFERASE MTBA"/>
    <property type="match status" value="1"/>
</dbReference>
<dbReference type="Pfam" id="PF01208">
    <property type="entry name" value="URO-D"/>
    <property type="match status" value="1"/>
</dbReference>
<dbReference type="CDD" id="cd03307">
    <property type="entry name" value="Mta_CmuA_like"/>
    <property type="match status" value="1"/>
</dbReference>
<evidence type="ECO:0000259" key="7">
    <source>
        <dbReference type="Pfam" id="PF01208"/>
    </source>
</evidence>
<dbReference type="PANTHER" id="PTHR47099:SF1">
    <property type="entry name" value="METHYLCOBAMIDE:COM METHYLTRANSFERASE MTBA"/>
    <property type="match status" value="1"/>
</dbReference>
<dbReference type="InterPro" id="IPR052024">
    <property type="entry name" value="Methanogen_methyltrans"/>
</dbReference>
<evidence type="ECO:0000256" key="5">
    <source>
        <dbReference type="ARBA" id="ARBA00022833"/>
    </source>
</evidence>
<keyword evidence="2 8" id="KW-0489">Methyltransferase</keyword>
<proteinExistence type="predicted"/>
<evidence type="ECO:0000313" key="8">
    <source>
        <dbReference type="EMBL" id="MEL4304773.1"/>
    </source>
</evidence>
<dbReference type="RefSeq" id="WP_342126473.1">
    <property type="nucleotide sequence ID" value="NZ_JBCAUS010000002.1"/>
</dbReference>
<dbReference type="EC" id="2.1.1.246" evidence="8"/>
<keyword evidence="9" id="KW-1185">Reference proteome</keyword>
<keyword evidence="5" id="KW-0862">Zinc</keyword>
<comment type="cofactor">
    <cofactor evidence="1">
        <name>Zn(2+)</name>
        <dbReference type="ChEBI" id="CHEBI:29105"/>
    </cofactor>
</comment>
<dbReference type="Gene3D" id="3.20.20.210">
    <property type="match status" value="1"/>
</dbReference>
<dbReference type="InterPro" id="IPR038071">
    <property type="entry name" value="UROD/MetE-like_sf"/>
</dbReference>
<evidence type="ECO:0000256" key="2">
    <source>
        <dbReference type="ARBA" id="ARBA00022603"/>
    </source>
</evidence>
<dbReference type="NCBIfam" id="NF040654">
    <property type="entry name" value="MtaA_Meth"/>
    <property type="match status" value="1"/>
</dbReference>
<dbReference type="NCBIfam" id="NF004889">
    <property type="entry name" value="PRK06252.1"/>
    <property type="match status" value="1"/>
</dbReference>
<evidence type="ECO:0000256" key="6">
    <source>
        <dbReference type="ARBA" id="ARBA00022994"/>
    </source>
</evidence>
<dbReference type="InterPro" id="IPR000257">
    <property type="entry name" value="Uroporphyrinogen_deCOase"/>
</dbReference>
<name>A0ABU9KQZ4_9EURY</name>
<dbReference type="SUPFAM" id="SSF51726">
    <property type="entry name" value="UROD/MetE-like"/>
    <property type="match status" value="1"/>
</dbReference>
<evidence type="ECO:0000256" key="3">
    <source>
        <dbReference type="ARBA" id="ARBA00022679"/>
    </source>
</evidence>
<evidence type="ECO:0000313" key="9">
    <source>
        <dbReference type="Proteomes" id="UP001396646"/>
    </source>
</evidence>
<protein>
    <submittedName>
        <fullName evidence="8">Methylcobamide:CoM methyltransferase MtaA</fullName>
        <ecNumber evidence="8">2.1.1.246</ecNumber>
    </submittedName>
</protein>
<accession>A0ABU9KQZ4</accession>
<gene>
    <name evidence="8" type="primary">mtaA</name>
    <name evidence="8" type="ORF">WOA13_02815</name>
</gene>
<reference evidence="8 9" key="1">
    <citation type="submission" date="2024-04" db="EMBL/GenBank/DDBJ databases">
        <title>Methanococcoides sp. LMO-2.</title>
        <authorList>
            <person name="Liang L."/>
        </authorList>
    </citation>
    <scope>NUCLEOTIDE SEQUENCE [LARGE SCALE GENOMIC DNA]</scope>
    <source>
        <strain evidence="8 9">LMO-2</strain>
    </source>
</reference>
<dbReference type="Proteomes" id="UP001396646">
    <property type="component" value="Unassembled WGS sequence"/>
</dbReference>
<dbReference type="GO" id="GO:0032259">
    <property type="term" value="P:methylation"/>
    <property type="evidence" value="ECO:0007669"/>
    <property type="project" value="UniProtKB-KW"/>
</dbReference>
<sequence>MTDLTPKERLMKALNQEEVDKTPVVSVTQTATVDLMEQTGAAWPEAHSDPEKMAALSIASHEIAGLEAVRYPYCLTVLAEAMGCEVNMGTQDRQPSVTDHPYPKGVDNLEMPADLLSQGRIPAVLEASKMIREKVGDDIPLIAGMEGPVTLASDLASVKKFMKWSIKKPDDFETILDFATEACIEYANALADAGADVICVPDPVASPDLMNPSTFDTMLKPRLIRFAEGVKCPMVLHVCGNVTPILDMMADCKFEGLSIEEKVEDLKGAISKAGDRAVIVGNVSSPFTLLAGDVAKVKEDSKKALDDGVAVLAPGCGIAPKTPVENIKAMVETRDEYFA</sequence>
<comment type="caution">
    <text evidence="8">The sequence shown here is derived from an EMBL/GenBank/DDBJ whole genome shotgun (WGS) entry which is preliminary data.</text>
</comment>
<organism evidence="8 9">
    <name type="scientific">Methanococcoides cohabitans</name>
    <dbReference type="NCBI Taxonomy" id="3136559"/>
    <lineage>
        <taxon>Archaea</taxon>
        <taxon>Methanobacteriati</taxon>
        <taxon>Methanobacteriota</taxon>
        <taxon>Stenosarchaea group</taxon>
        <taxon>Methanomicrobia</taxon>
        <taxon>Methanosarcinales</taxon>
        <taxon>Methanosarcinaceae</taxon>
        <taxon>Methanococcoides</taxon>
    </lineage>
</organism>
<dbReference type="GO" id="GO:1990088">
    <property type="term" value="F:[methyl-Co(III) methanol-specific corrinoid protein]:coenzyme M methyltransferase"/>
    <property type="evidence" value="ECO:0007669"/>
    <property type="project" value="UniProtKB-EC"/>
</dbReference>